<dbReference type="EMBL" id="CP121694">
    <property type="protein sequence ID" value="WRO21655.1"/>
    <property type="molecule type" value="Genomic_DNA"/>
</dbReference>
<gene>
    <name evidence="2" type="ORF">MFMK1_001465</name>
</gene>
<sequence>MNQGLITSHQILMIITGTVIGTFARTITLKEDYRQYPSYPNGYLIHLVIGFIAAALGAVAIPALVTKNFVAVTFLALAIQQFREVRKMEATSLANLEQTEFTKRGAAYIDGISKTFEARNYVALLVSFSTSLTMQFFNKLWLVLDMGIGIAVGLTVLYLLHRLSKGKTVGDIADVKEAKITMKNDELYVDDIYVTNLVGLERGQQLVSEEGLAVIIYPREERFRIMLDNFGQRQAILFDAARSLGVKRYSFTRKDYQKGRLVIMIVPIEGEIERMIRTVKNTPLLEAIRKTPHVMDTNLAGRE</sequence>
<feature type="transmembrane region" description="Helical" evidence="1">
    <location>
        <begin position="6"/>
        <end position="24"/>
    </location>
</feature>
<feature type="transmembrane region" description="Helical" evidence="1">
    <location>
        <begin position="44"/>
        <end position="65"/>
    </location>
</feature>
<dbReference type="Proteomes" id="UP001329915">
    <property type="component" value="Chromosome"/>
</dbReference>
<feature type="transmembrane region" description="Helical" evidence="1">
    <location>
        <begin position="140"/>
        <end position="160"/>
    </location>
</feature>
<keyword evidence="3" id="KW-1185">Reference proteome</keyword>
<name>A0AAU0UL74_9FIRM</name>
<evidence type="ECO:0000256" key="1">
    <source>
        <dbReference type="SAM" id="Phobius"/>
    </source>
</evidence>
<dbReference type="KEGG" id="dbc:MFMK1_001465"/>
<dbReference type="RefSeq" id="WP_366924486.1">
    <property type="nucleotide sequence ID" value="NZ_CP121694.1"/>
</dbReference>
<keyword evidence="1" id="KW-0812">Transmembrane</keyword>
<dbReference type="Pfam" id="PF14045">
    <property type="entry name" value="YIEGIA"/>
    <property type="match status" value="1"/>
</dbReference>
<keyword evidence="1" id="KW-1133">Transmembrane helix</keyword>
<organism evidence="2 3">
    <name type="scientific">Metallumcola ferriviriculae</name>
    <dbReference type="NCBI Taxonomy" id="3039180"/>
    <lineage>
        <taxon>Bacteria</taxon>
        <taxon>Bacillati</taxon>
        <taxon>Bacillota</taxon>
        <taxon>Clostridia</taxon>
        <taxon>Neomoorellales</taxon>
        <taxon>Desulfitibacteraceae</taxon>
        <taxon>Metallumcola</taxon>
    </lineage>
</organism>
<evidence type="ECO:0000313" key="3">
    <source>
        <dbReference type="Proteomes" id="UP001329915"/>
    </source>
</evidence>
<reference evidence="2 3" key="1">
    <citation type="submission" date="2023-04" db="EMBL/GenBank/DDBJ databases">
        <authorList>
            <person name="Hsu D."/>
        </authorList>
    </citation>
    <scope>NUCLEOTIDE SEQUENCE [LARGE SCALE GENOMIC DNA]</scope>
    <source>
        <strain evidence="2 3">MK1</strain>
    </source>
</reference>
<keyword evidence="1" id="KW-0472">Membrane</keyword>
<accession>A0AAU0UL74</accession>
<dbReference type="InterPro" id="IPR025918">
    <property type="entry name" value="YIEGIA"/>
</dbReference>
<dbReference type="AlphaFoldDB" id="A0AAU0UL74"/>
<protein>
    <submittedName>
        <fullName evidence="2">YIEGIA family protein</fullName>
    </submittedName>
</protein>
<evidence type="ECO:0000313" key="2">
    <source>
        <dbReference type="EMBL" id="WRO21655.1"/>
    </source>
</evidence>
<proteinExistence type="predicted"/>